<dbReference type="GO" id="GO:0016887">
    <property type="term" value="F:ATP hydrolysis activity"/>
    <property type="evidence" value="ECO:0007669"/>
    <property type="project" value="InterPro"/>
</dbReference>
<evidence type="ECO:0000313" key="11">
    <source>
        <dbReference type="EMBL" id="SVA29700.1"/>
    </source>
</evidence>
<organism evidence="11">
    <name type="scientific">marine metagenome</name>
    <dbReference type="NCBI Taxonomy" id="408172"/>
    <lineage>
        <taxon>unclassified sequences</taxon>
        <taxon>metagenomes</taxon>
        <taxon>ecological metagenomes</taxon>
    </lineage>
</organism>
<dbReference type="PROSITE" id="PS00211">
    <property type="entry name" value="ABC_TRANSPORTER_1"/>
    <property type="match status" value="1"/>
</dbReference>
<dbReference type="PROSITE" id="PS50929">
    <property type="entry name" value="ABC_TM1F"/>
    <property type="match status" value="1"/>
</dbReference>
<accession>A0A381UNK9</accession>
<dbReference type="InterPro" id="IPR039421">
    <property type="entry name" value="Type_1_exporter"/>
</dbReference>
<evidence type="ECO:0000256" key="1">
    <source>
        <dbReference type="ARBA" id="ARBA00004141"/>
    </source>
</evidence>
<evidence type="ECO:0008006" key="12">
    <source>
        <dbReference type="Google" id="ProtNLM"/>
    </source>
</evidence>
<name>A0A381UNK9_9ZZZZ</name>
<dbReference type="Gene3D" id="3.40.50.300">
    <property type="entry name" value="P-loop containing nucleotide triphosphate hydrolases"/>
    <property type="match status" value="1"/>
</dbReference>
<dbReference type="SUPFAM" id="SSF52540">
    <property type="entry name" value="P-loop containing nucleoside triphosphate hydrolases"/>
    <property type="match status" value="1"/>
</dbReference>
<dbReference type="PANTHER" id="PTHR43394">
    <property type="entry name" value="ATP-DEPENDENT PERMEASE MDL1, MITOCHONDRIAL"/>
    <property type="match status" value="1"/>
</dbReference>
<dbReference type="FunFam" id="3.40.50.300:FF:000287">
    <property type="entry name" value="Multidrug ABC transporter ATP-binding protein"/>
    <property type="match status" value="1"/>
</dbReference>
<evidence type="ECO:0000256" key="2">
    <source>
        <dbReference type="ARBA" id="ARBA00022448"/>
    </source>
</evidence>
<dbReference type="InterPro" id="IPR003593">
    <property type="entry name" value="AAA+_ATPase"/>
</dbReference>
<dbReference type="InterPro" id="IPR036640">
    <property type="entry name" value="ABC1_TM_sf"/>
</dbReference>
<keyword evidence="7 8" id="KW-0472">Membrane</keyword>
<protein>
    <recommendedName>
        <fullName evidence="12">ABC transporter domain-containing protein</fullName>
    </recommendedName>
</protein>
<dbReference type="InterPro" id="IPR003439">
    <property type="entry name" value="ABC_transporter-like_ATP-bd"/>
</dbReference>
<evidence type="ECO:0000259" key="10">
    <source>
        <dbReference type="PROSITE" id="PS50929"/>
    </source>
</evidence>
<evidence type="ECO:0000256" key="6">
    <source>
        <dbReference type="ARBA" id="ARBA00022989"/>
    </source>
</evidence>
<evidence type="ECO:0000256" key="7">
    <source>
        <dbReference type="ARBA" id="ARBA00023136"/>
    </source>
</evidence>
<feature type="transmembrane region" description="Helical" evidence="8">
    <location>
        <begin position="268"/>
        <end position="288"/>
    </location>
</feature>
<dbReference type="Gene3D" id="1.20.1560.10">
    <property type="entry name" value="ABC transporter type 1, transmembrane domain"/>
    <property type="match status" value="1"/>
</dbReference>
<feature type="transmembrane region" description="Helical" evidence="8">
    <location>
        <begin position="160"/>
        <end position="177"/>
    </location>
</feature>
<dbReference type="GO" id="GO:0015421">
    <property type="term" value="F:ABC-type oligopeptide transporter activity"/>
    <property type="evidence" value="ECO:0007669"/>
    <property type="project" value="TreeGrafter"/>
</dbReference>
<feature type="transmembrane region" description="Helical" evidence="8">
    <location>
        <begin position="183"/>
        <end position="202"/>
    </location>
</feature>
<evidence type="ECO:0000256" key="3">
    <source>
        <dbReference type="ARBA" id="ARBA00022692"/>
    </source>
</evidence>
<sequence length="611" mass="69032">MSQTIPEYFQSSRPMWKLFSYMLPHWRFFSWSCFSSIINKILDLMPPVMVGWVIDSVRREPPEWISIFLGTDEPWNLAVFLAVLGVVIFVFESLFQWAFQHGFMSLAQSVQHKLRTDTYNQLQTREIEFFENHRMGETMAMLNDDVNQIERFLNIGFNEILQLFVLFIFAGGMMFGISWELALVGLLPLPVVLWGSLLYQNLISPRYKKVREAVGALSSRLENNIAGIFVIKSFTAEKFESERVAEASREYQQANFQAIKLSAVYVPLIRMAIALGFGGVLLLGSYWVLEDRGIITVGELVFFSMMIQRLLWPLTRMGVTLDEYERAKASARRTFGLLEAPSKIVSPAEPKSLPRPVQGRIEMINVSFNYRRGGEVLKGLNLSVVQGEMIGIAGVTGAGKSTLIKLLLRFYDPTSGQVMLDGIDLRELKLSELRKQISLVSQDVYLFHGTIGENIAYGTDDLDIRKIEEASLSAQLHEFVKTLPDGYQTVVGERGIRLSGGQRQRLSIARAILKNSPVMIFDEATSSVDTETEREIQANLASITKGKTALVIAHRLSTIRHADRILVIRDGKVAEEGHHDDLVLLNGTYADLWHIQSGNFGMHSETYRISA</sequence>
<dbReference type="AlphaFoldDB" id="A0A381UNK9"/>
<feature type="domain" description="ABC transporter" evidence="9">
    <location>
        <begin position="361"/>
        <end position="595"/>
    </location>
</feature>
<dbReference type="InterPro" id="IPR017871">
    <property type="entry name" value="ABC_transporter-like_CS"/>
</dbReference>
<keyword evidence="6 8" id="KW-1133">Transmembrane helix</keyword>
<gene>
    <name evidence="11" type="ORF">METZ01_LOCUS82554</name>
</gene>
<dbReference type="InterPro" id="IPR027417">
    <property type="entry name" value="P-loop_NTPase"/>
</dbReference>
<keyword evidence="3 8" id="KW-0812">Transmembrane</keyword>
<keyword evidence="5" id="KW-0067">ATP-binding</keyword>
<dbReference type="InterPro" id="IPR011527">
    <property type="entry name" value="ABC1_TM_dom"/>
</dbReference>
<evidence type="ECO:0000256" key="8">
    <source>
        <dbReference type="SAM" id="Phobius"/>
    </source>
</evidence>
<dbReference type="GO" id="GO:0005524">
    <property type="term" value="F:ATP binding"/>
    <property type="evidence" value="ECO:0007669"/>
    <property type="project" value="UniProtKB-KW"/>
</dbReference>
<keyword evidence="4" id="KW-0547">Nucleotide-binding</keyword>
<dbReference type="CDD" id="cd18565">
    <property type="entry name" value="ABC_6TM_exporter_like"/>
    <property type="match status" value="1"/>
</dbReference>
<keyword evidence="2" id="KW-0813">Transport</keyword>
<feature type="transmembrane region" description="Helical" evidence="8">
    <location>
        <begin position="74"/>
        <end position="95"/>
    </location>
</feature>
<evidence type="ECO:0000256" key="4">
    <source>
        <dbReference type="ARBA" id="ARBA00022741"/>
    </source>
</evidence>
<proteinExistence type="predicted"/>
<dbReference type="SUPFAM" id="SSF90123">
    <property type="entry name" value="ABC transporter transmembrane region"/>
    <property type="match status" value="1"/>
</dbReference>
<dbReference type="PROSITE" id="PS50893">
    <property type="entry name" value="ABC_TRANSPORTER_2"/>
    <property type="match status" value="1"/>
</dbReference>
<evidence type="ECO:0000259" key="9">
    <source>
        <dbReference type="PROSITE" id="PS50893"/>
    </source>
</evidence>
<dbReference type="Pfam" id="PF00005">
    <property type="entry name" value="ABC_tran"/>
    <property type="match status" value="1"/>
</dbReference>
<dbReference type="SMART" id="SM00382">
    <property type="entry name" value="AAA"/>
    <property type="match status" value="1"/>
</dbReference>
<evidence type="ECO:0000256" key="5">
    <source>
        <dbReference type="ARBA" id="ARBA00022840"/>
    </source>
</evidence>
<dbReference type="EMBL" id="UINC01006798">
    <property type="protein sequence ID" value="SVA29700.1"/>
    <property type="molecule type" value="Genomic_DNA"/>
</dbReference>
<dbReference type="PANTHER" id="PTHR43394:SF1">
    <property type="entry name" value="ATP-BINDING CASSETTE SUB-FAMILY B MEMBER 10, MITOCHONDRIAL"/>
    <property type="match status" value="1"/>
</dbReference>
<dbReference type="Pfam" id="PF00664">
    <property type="entry name" value="ABC_membrane"/>
    <property type="match status" value="1"/>
</dbReference>
<dbReference type="GO" id="GO:0016020">
    <property type="term" value="C:membrane"/>
    <property type="evidence" value="ECO:0007669"/>
    <property type="project" value="UniProtKB-SubCell"/>
</dbReference>
<feature type="domain" description="ABC transmembrane type-1" evidence="10">
    <location>
        <begin position="31"/>
        <end position="326"/>
    </location>
</feature>
<reference evidence="11" key="1">
    <citation type="submission" date="2018-05" db="EMBL/GenBank/DDBJ databases">
        <authorList>
            <person name="Lanie J.A."/>
            <person name="Ng W.-L."/>
            <person name="Kazmierczak K.M."/>
            <person name="Andrzejewski T.M."/>
            <person name="Davidsen T.M."/>
            <person name="Wayne K.J."/>
            <person name="Tettelin H."/>
            <person name="Glass J.I."/>
            <person name="Rusch D."/>
            <person name="Podicherti R."/>
            <person name="Tsui H.-C.T."/>
            <person name="Winkler M.E."/>
        </authorList>
    </citation>
    <scope>NUCLEOTIDE SEQUENCE</scope>
</reference>
<comment type="subcellular location">
    <subcellularLocation>
        <location evidence="1">Membrane</location>
        <topology evidence="1">Multi-pass membrane protein</topology>
    </subcellularLocation>
</comment>